<sequence>MVNQINDVADRRQKDYSEISFYALDDFAEEPPEIVIKDGTTSAFRIAQVMKYNEFLVSEVRRREHIVRTFRWLEWFSFVLEMTLVVVDLSIGCFGLFNTDYLSMTAQICVAVTTVGTCLRTLTKNFMNKFNKHVSLLVLAEGKLSIVKDKYNLFIADGQISEEEYQQLVFDFNKYEELRTQILLGRRVV</sequence>
<feature type="transmembrane region" description="Helical" evidence="1">
    <location>
        <begin position="103"/>
        <end position="122"/>
    </location>
</feature>
<evidence type="ECO:0000313" key="3">
    <source>
        <dbReference type="Proteomes" id="UP000203898"/>
    </source>
</evidence>
<keyword evidence="3" id="KW-1185">Reference proteome</keyword>
<evidence type="ECO:0000256" key="1">
    <source>
        <dbReference type="SAM" id="Phobius"/>
    </source>
</evidence>
<evidence type="ECO:0000313" key="2">
    <source>
        <dbReference type="EMBL" id="CCA61473.1"/>
    </source>
</evidence>
<reference evidence="2 3" key="1">
    <citation type="journal article" date="2009" name="PLoS ONE">
        <title>Symbiotic virus at the evolutionary intersection of three types of large DNA viruses; iridoviruses, ascoviruses, and ichnoviruses.</title>
        <authorList>
            <person name="Bigot Y."/>
            <person name="Renault S."/>
            <person name="Nicolas J."/>
            <person name="Moundras C."/>
            <person name="Demattei M.V."/>
            <person name="Samain S."/>
            <person name="Bideshi D.K."/>
            <person name="Federici B.A."/>
        </authorList>
    </citation>
    <scope>NUCLEOTIDE SEQUENCE [LARGE SCALE GENOMIC DNA]</scope>
</reference>
<dbReference type="Proteomes" id="UP000203898">
    <property type="component" value="Segment"/>
</dbReference>
<dbReference type="EMBL" id="CU469068">
    <property type="protein sequence ID" value="CCA61473.1"/>
    <property type="molecule type" value="Genomic_DNA"/>
</dbReference>
<protein>
    <submittedName>
        <fullName evidence="2">Complete DpAV4 genome</fullName>
    </submittedName>
</protein>
<proteinExistence type="predicted"/>
<organism evidence="2 3">
    <name type="scientific">Diadromus pulchellus ascovirus 4a</name>
    <dbReference type="NCBI Taxonomy" id="158683"/>
    <lineage>
        <taxon>Viruses</taxon>
        <taxon>Varidnaviria</taxon>
        <taxon>Bamfordvirae</taxon>
        <taxon>Nucleocytoviricota</taxon>
        <taxon>Megaviricetes</taxon>
        <taxon>Pimascovirales</taxon>
        <taxon>Pimascovirales incertae sedis</taxon>
        <taxon>Ascoviridae</taxon>
        <taxon>Toursvirus</taxon>
        <taxon>Toursvirus dptv1a</taxon>
    </lineage>
</organism>
<accession>F2NZ45</accession>
<dbReference type="GeneID" id="26683661"/>
<dbReference type="KEGG" id="vg:26683661"/>
<keyword evidence="1" id="KW-0812">Transmembrane</keyword>
<keyword evidence="1" id="KW-0472">Membrane</keyword>
<dbReference type="RefSeq" id="YP_009640104.1">
    <property type="nucleotide sequence ID" value="NC_011335.1"/>
</dbReference>
<name>F2NZ45_9VIRU</name>
<feature type="transmembrane region" description="Helical" evidence="1">
    <location>
        <begin position="72"/>
        <end position="97"/>
    </location>
</feature>
<keyword evidence="1" id="KW-1133">Transmembrane helix</keyword>